<dbReference type="AlphaFoldDB" id="A0A9P8PKH9"/>
<sequence>MNFKVRTSMMKLYSLVGKMAKIQWSGMILSTTPQGNETIPQTKATAHIGPVCFTTLNETPPTNMISTWNPAMMAAMARNDNQLQRTLPQDHLPHRHRDQVGLSPLWLLIQDIVVRRIGGQREGSQSVHDQVHPKQLNSTKHRLALCGTDSGDESQQNSSDVDGDLELDELLDRSGDTSPPLDSLDDPFEIIAHQNNVRGLLGNFGA</sequence>
<gene>
    <name evidence="1" type="ORF">WICPIJ_009968</name>
</gene>
<name>A0A9P8PKH9_WICPI</name>
<dbReference type="EMBL" id="JAEUBG010005727">
    <property type="protein sequence ID" value="KAH3672959.1"/>
    <property type="molecule type" value="Genomic_DNA"/>
</dbReference>
<evidence type="ECO:0000313" key="1">
    <source>
        <dbReference type="EMBL" id="KAH3672959.1"/>
    </source>
</evidence>
<reference evidence="1" key="2">
    <citation type="submission" date="2021-01" db="EMBL/GenBank/DDBJ databases">
        <authorList>
            <person name="Schikora-Tamarit M.A."/>
        </authorList>
    </citation>
    <scope>NUCLEOTIDE SEQUENCE</scope>
    <source>
        <strain evidence="1">CBS2887</strain>
    </source>
</reference>
<dbReference type="Proteomes" id="UP000774326">
    <property type="component" value="Unassembled WGS sequence"/>
</dbReference>
<keyword evidence="2" id="KW-1185">Reference proteome</keyword>
<organism evidence="1 2">
    <name type="scientific">Wickerhamomyces pijperi</name>
    <name type="common">Yeast</name>
    <name type="synonym">Pichia pijperi</name>
    <dbReference type="NCBI Taxonomy" id="599730"/>
    <lineage>
        <taxon>Eukaryota</taxon>
        <taxon>Fungi</taxon>
        <taxon>Dikarya</taxon>
        <taxon>Ascomycota</taxon>
        <taxon>Saccharomycotina</taxon>
        <taxon>Saccharomycetes</taxon>
        <taxon>Phaffomycetales</taxon>
        <taxon>Wickerhamomycetaceae</taxon>
        <taxon>Wickerhamomyces</taxon>
    </lineage>
</organism>
<comment type="caution">
    <text evidence="1">The sequence shown here is derived from an EMBL/GenBank/DDBJ whole genome shotgun (WGS) entry which is preliminary data.</text>
</comment>
<accession>A0A9P8PKH9</accession>
<protein>
    <submittedName>
        <fullName evidence="1">Uncharacterized protein</fullName>
    </submittedName>
</protein>
<proteinExistence type="predicted"/>
<dbReference type="OrthoDB" id="10634035at2759"/>
<evidence type="ECO:0000313" key="2">
    <source>
        <dbReference type="Proteomes" id="UP000774326"/>
    </source>
</evidence>
<reference evidence="1" key="1">
    <citation type="journal article" date="2021" name="Open Biol.">
        <title>Shared evolutionary footprints suggest mitochondrial oxidative damage underlies multiple complex I losses in fungi.</title>
        <authorList>
            <person name="Schikora-Tamarit M.A."/>
            <person name="Marcet-Houben M."/>
            <person name="Nosek J."/>
            <person name="Gabaldon T."/>
        </authorList>
    </citation>
    <scope>NUCLEOTIDE SEQUENCE</scope>
    <source>
        <strain evidence="1">CBS2887</strain>
    </source>
</reference>